<evidence type="ECO:0000313" key="1">
    <source>
        <dbReference type="EMBL" id="MBM7555200.1"/>
    </source>
</evidence>
<comment type="caution">
    <text evidence="1">The sequence shown here is derived from an EMBL/GenBank/DDBJ whole genome shotgun (WGS) entry which is preliminary data.</text>
</comment>
<dbReference type="EMBL" id="JAFBDQ010000001">
    <property type="protein sequence ID" value="MBM7555200.1"/>
    <property type="molecule type" value="Genomic_DNA"/>
</dbReference>
<evidence type="ECO:0000313" key="2">
    <source>
        <dbReference type="Proteomes" id="UP000774000"/>
    </source>
</evidence>
<protein>
    <submittedName>
        <fullName evidence="1">Uncharacterized protein</fullName>
    </submittedName>
</protein>
<organism evidence="1 2">
    <name type="scientific">Halanaerobacter jeridensis</name>
    <dbReference type="NCBI Taxonomy" id="706427"/>
    <lineage>
        <taxon>Bacteria</taxon>
        <taxon>Bacillati</taxon>
        <taxon>Bacillota</taxon>
        <taxon>Clostridia</taxon>
        <taxon>Halanaerobiales</taxon>
        <taxon>Halobacteroidaceae</taxon>
        <taxon>Halanaerobacter</taxon>
    </lineage>
</organism>
<reference evidence="1" key="1">
    <citation type="submission" date="2021-01" db="EMBL/GenBank/DDBJ databases">
        <title>Genomic Encyclopedia of Type Strains, Phase IV (KMG-IV): sequencing the most valuable type-strain genomes for metagenomic binning, comparative biology and taxonomic classification.</title>
        <authorList>
            <person name="Goeker M."/>
        </authorList>
    </citation>
    <scope>NUCLEOTIDE SEQUENCE</scope>
    <source>
        <strain evidence="1">DSM 23230</strain>
    </source>
</reference>
<proteinExistence type="predicted"/>
<sequence length="61" mass="7096">MNLCPLLIIANQSFNPHRKTLKKEMHCKGKDCSWYDSVGEKCKLADSICKKEYVLKSFNFI</sequence>
<keyword evidence="2" id="KW-1185">Reference proteome</keyword>
<dbReference type="AlphaFoldDB" id="A0A939BLY2"/>
<accession>A0A939BLY2</accession>
<name>A0A939BLY2_9FIRM</name>
<gene>
    <name evidence="1" type="ORF">JOC47_000024</name>
</gene>
<dbReference type="RefSeq" id="WP_204699931.1">
    <property type="nucleotide sequence ID" value="NZ_JAFBDQ010000001.1"/>
</dbReference>
<dbReference type="Proteomes" id="UP000774000">
    <property type="component" value="Unassembled WGS sequence"/>
</dbReference>